<reference evidence="3" key="1">
    <citation type="submission" date="2022-06" db="EMBL/GenBank/DDBJ databases">
        <title>Complete genome sequence and characterization of Cupriavidus gilardii QJ1 isolated from contaminating cells.</title>
        <authorList>
            <person name="Qi J."/>
        </authorList>
    </citation>
    <scope>NUCLEOTIDE SEQUENCE</scope>
    <source>
        <strain evidence="3">QJ1</strain>
    </source>
</reference>
<evidence type="ECO:0000256" key="1">
    <source>
        <dbReference type="SAM" id="Phobius"/>
    </source>
</evidence>
<dbReference type="GeneID" id="70690238"/>
<feature type="transmembrane region" description="Helical" evidence="1">
    <location>
        <begin position="825"/>
        <end position="846"/>
    </location>
</feature>
<accession>A0ABY4VW04</accession>
<proteinExistence type="predicted"/>
<keyword evidence="1" id="KW-0812">Transmembrane</keyword>
<dbReference type="EMBL" id="CP098736">
    <property type="protein sequence ID" value="USE81474.1"/>
    <property type="molecule type" value="Genomic_DNA"/>
</dbReference>
<dbReference type="CDD" id="cd20707">
    <property type="entry name" value="MIX_III"/>
    <property type="match status" value="1"/>
</dbReference>
<dbReference type="Pfam" id="PF20249">
    <property type="entry name" value="VasX_N"/>
    <property type="match status" value="1"/>
</dbReference>
<dbReference type="Proteomes" id="UP001056648">
    <property type="component" value="Chromosome 2"/>
</dbReference>
<keyword evidence="4" id="KW-1185">Reference proteome</keyword>
<evidence type="ECO:0000313" key="3">
    <source>
        <dbReference type="EMBL" id="USE81474.1"/>
    </source>
</evidence>
<name>A0ABY4VW04_9BURK</name>
<evidence type="ECO:0000313" key="4">
    <source>
        <dbReference type="Proteomes" id="UP001056648"/>
    </source>
</evidence>
<dbReference type="RefSeq" id="WP_174781729.1">
    <property type="nucleotide sequence ID" value="NZ_CP054626.1"/>
</dbReference>
<keyword evidence="1" id="KW-0472">Membrane</keyword>
<dbReference type="InterPro" id="IPR048126">
    <property type="entry name" value="Toxin_VasX"/>
</dbReference>
<feature type="domain" description="Toxin VasX N-terminal region" evidence="2">
    <location>
        <begin position="12"/>
        <end position="177"/>
    </location>
</feature>
<protein>
    <recommendedName>
        <fullName evidence="2">Toxin VasX N-terminal region domain-containing protein</fullName>
    </recommendedName>
</protein>
<feature type="transmembrane region" description="Helical" evidence="1">
    <location>
        <begin position="852"/>
        <end position="871"/>
    </location>
</feature>
<evidence type="ECO:0000259" key="2">
    <source>
        <dbReference type="Pfam" id="PF20249"/>
    </source>
</evidence>
<keyword evidence="1" id="KW-1133">Transmembrane helix</keyword>
<organism evidence="3 4">
    <name type="scientific">Cupriavidus gilardii</name>
    <dbReference type="NCBI Taxonomy" id="82541"/>
    <lineage>
        <taxon>Bacteria</taxon>
        <taxon>Pseudomonadati</taxon>
        <taxon>Pseudomonadota</taxon>
        <taxon>Betaproteobacteria</taxon>
        <taxon>Burkholderiales</taxon>
        <taxon>Burkholderiaceae</taxon>
        <taxon>Cupriavidus</taxon>
    </lineage>
</organism>
<sequence>MNAAAIEEASKCPFCDKEGLPILPVRYAIGRTGKNRSGRQLAPVPPALDPQFGDKVTAISLPEDVARYTLRLLRGGYLYVFNEKRGLWSAYVVTEAGYLYEFDFNDPAPPLPEDIEFSCSNKQDAVIARCITVKDAHVAGPVWIGFSDVMWTEEVKKRHKRQAWREKHMRRIDIDKWRGGGAALPHMAPLTDASKLVAEFRAEGATVEDTPPQPMPESHPDAHTLPTIVIKAYPAFSFSPHDFNACKEQEADLLKWAETAAAPYRPALAALWDPVGIASELDPLMRECYEDFLYEDPDRARKLAVSQAIMSIRESIGNHAELEVMRTAEESAQNVEIYGTADPHAMPIPGGAGAETLAAGKMLAEWLLGEPEKARNRSIAEAYRNVPKARLHQARSSSWTKYETRMVTGAKRYDEKARDDFQKAFDRALDGFNKKTIDPLAKAHRAWLESEAMANVFACNYDETNMRSGEAYTGAVMLCIGNTQDKPICFDLYKKWLDGSPDDQKNLLLRALGFNQQDVLAAAAKASSSGVDPWNLSWPSLIKVYDFAFQRVSNPATASCLIANFILGINGPLAWALSKATTDGPIKGIAVLFGMLSRKAMVPLQVEGDYRTFRRELIRKIRNLSAEAGQDVPSRRALYDPVELELRRLEVHGLPMEGTTNKSFLVLVDPAHLKGMPSGLTKAQRTAWLARSLRLPNNYALMRLPGAWKGVINTDVRVGAASSVLDIVLLIKLWSDSDDSMNHKVGDTWGRILGGVVGVAGGIIELVSKVAKARVTFGLQFGRALDASLAKMLESVGRRATAVGGVIIAVLDLNQARLEFSEGNVIVGGLYVLSAAVGLLMVWAVYVGMTGWGIVIAIVMFVIAGLIAWLADDKIQDWLERCYWGSLSDERYGDVEEEMEQLKLATKD</sequence>
<dbReference type="InterPro" id="IPR046864">
    <property type="entry name" value="VasX_N"/>
</dbReference>
<gene>
    <name evidence="3" type="ORF">NDR89_17495</name>
</gene>
<dbReference type="NCBIfam" id="NF041559">
    <property type="entry name" value="BTH_I2691_fam"/>
    <property type="match status" value="1"/>
</dbReference>